<keyword evidence="2" id="KW-1185">Reference proteome</keyword>
<accession>A0ABR0BCP0</accession>
<protein>
    <submittedName>
        <fullName evidence="1">Uncharacterized protein</fullName>
    </submittedName>
</protein>
<comment type="caution">
    <text evidence="1">The sequence shown here is derived from an EMBL/GenBank/DDBJ whole genome shotgun (WGS) entry which is preliminary data.</text>
</comment>
<proteinExistence type="predicted"/>
<sequence>MENGSLRLHRNFLAVQRYGERVQVWANLNRTDDGRLKCIRILGEDTAPTGLSWVDWTLRGEIVVVSNSTLEYWYIKKGTQKLQSAPLPKVVGAALSPIGSPAGTLFVVHSDGEVRREKLVVPNKRQAPSSRQT</sequence>
<evidence type="ECO:0000313" key="2">
    <source>
        <dbReference type="Proteomes" id="UP001287286"/>
    </source>
</evidence>
<organism evidence="1 2">
    <name type="scientific">Purpureocillium lilacinum</name>
    <name type="common">Paecilomyces lilacinus</name>
    <dbReference type="NCBI Taxonomy" id="33203"/>
    <lineage>
        <taxon>Eukaryota</taxon>
        <taxon>Fungi</taxon>
        <taxon>Dikarya</taxon>
        <taxon>Ascomycota</taxon>
        <taxon>Pezizomycotina</taxon>
        <taxon>Sordariomycetes</taxon>
        <taxon>Hypocreomycetidae</taxon>
        <taxon>Hypocreales</taxon>
        <taxon>Ophiocordycipitaceae</taxon>
        <taxon>Purpureocillium</taxon>
    </lineage>
</organism>
<reference evidence="1 2" key="1">
    <citation type="journal article" date="2024" name="Microbiol. Resour. Announc.">
        <title>Genome annotations for the ascomycete fungi Trichoderma harzianum, Trichoderma aggressivum, and Purpureocillium lilacinum.</title>
        <authorList>
            <person name="Beijen E.P.W."/>
            <person name="Ohm R.A."/>
        </authorList>
    </citation>
    <scope>NUCLEOTIDE SEQUENCE [LARGE SCALE GENOMIC DNA]</scope>
    <source>
        <strain evidence="1 2">CBS 150709</strain>
    </source>
</reference>
<dbReference type="EMBL" id="JAWRVI010000369">
    <property type="protein sequence ID" value="KAK4067050.1"/>
    <property type="molecule type" value="Genomic_DNA"/>
</dbReference>
<gene>
    <name evidence="1" type="ORF">Purlil1_13939</name>
</gene>
<name>A0ABR0BCP0_PURLI</name>
<evidence type="ECO:0000313" key="1">
    <source>
        <dbReference type="EMBL" id="KAK4067050.1"/>
    </source>
</evidence>
<dbReference type="Proteomes" id="UP001287286">
    <property type="component" value="Unassembled WGS sequence"/>
</dbReference>